<evidence type="ECO:0000259" key="1">
    <source>
        <dbReference type="Pfam" id="PF09084"/>
    </source>
</evidence>
<keyword evidence="3" id="KW-1185">Reference proteome</keyword>
<dbReference type="Pfam" id="PF09084">
    <property type="entry name" value="NMT1"/>
    <property type="match status" value="1"/>
</dbReference>
<proteinExistence type="predicted"/>
<organism evidence="2 3">
    <name type="scientific">Rhizobium straminoryzae</name>
    <dbReference type="NCBI Taxonomy" id="1387186"/>
    <lineage>
        <taxon>Bacteria</taxon>
        <taxon>Pseudomonadati</taxon>
        <taxon>Pseudomonadota</taxon>
        <taxon>Alphaproteobacteria</taxon>
        <taxon>Hyphomicrobiales</taxon>
        <taxon>Rhizobiaceae</taxon>
        <taxon>Rhizobium/Agrobacterium group</taxon>
        <taxon>Rhizobium</taxon>
    </lineage>
</organism>
<protein>
    <submittedName>
        <fullName evidence="2">PhnD/SsuA/transferrin family substrate-binding protein</fullName>
    </submittedName>
</protein>
<dbReference type="EMBL" id="VJMG01000078">
    <property type="protein sequence ID" value="TRL33506.1"/>
    <property type="molecule type" value="Genomic_DNA"/>
</dbReference>
<dbReference type="AlphaFoldDB" id="A0A549SV43"/>
<comment type="caution">
    <text evidence="2">The sequence shown here is derived from an EMBL/GenBank/DDBJ whole genome shotgun (WGS) entry which is preliminary data.</text>
</comment>
<dbReference type="Gene3D" id="3.40.190.10">
    <property type="entry name" value="Periplasmic binding protein-like II"/>
    <property type="match status" value="2"/>
</dbReference>
<dbReference type="SUPFAM" id="SSF53850">
    <property type="entry name" value="Periplasmic binding protein-like II"/>
    <property type="match status" value="1"/>
</dbReference>
<accession>A0A549SV43</accession>
<name>A0A549SV43_9HYPH</name>
<dbReference type="RefSeq" id="WP_143127493.1">
    <property type="nucleotide sequence ID" value="NZ_VJMG01000078.1"/>
</dbReference>
<evidence type="ECO:0000313" key="2">
    <source>
        <dbReference type="EMBL" id="TRL33506.1"/>
    </source>
</evidence>
<sequence>MRIGVHPNNLHLRLASLWPGSFADFDPEFVPYGEGRDTASLLEGGHIHFGGTGSTPPIEADARGLGVCYIAASAPRPANGAIFARSDSDIGSVADLVGKRISLVDGSFHTYLLARSLEGEGFGLPDVTRVESGDLDSLKELLEGRVDAWVAMSPRLEKVIERKDLRLIVRCGSTIPNRSLFWTLQRHALSAETIRALVLELDRIGREVMGDTRKAAELLAAEAGSEGDAAAWDRVLRSRDFSVVPADDPIIAEQQAEADTLYRHGHFSNPVALQRQAKLA</sequence>
<dbReference type="PANTHER" id="PTHR30024">
    <property type="entry name" value="ALIPHATIC SULFONATES-BINDING PROTEIN-RELATED"/>
    <property type="match status" value="1"/>
</dbReference>
<reference evidence="2 3" key="1">
    <citation type="submission" date="2019-07" db="EMBL/GenBank/DDBJ databases">
        <title>Ln-dependent methylotrophs.</title>
        <authorList>
            <person name="Tani A."/>
        </authorList>
    </citation>
    <scope>NUCLEOTIDE SEQUENCE [LARGE SCALE GENOMIC DNA]</scope>
    <source>
        <strain evidence="2 3">SM12</strain>
    </source>
</reference>
<dbReference type="Proteomes" id="UP000316801">
    <property type="component" value="Unassembled WGS sequence"/>
</dbReference>
<gene>
    <name evidence="2" type="ORF">FNA46_22660</name>
</gene>
<dbReference type="InterPro" id="IPR015168">
    <property type="entry name" value="SsuA/THI5"/>
</dbReference>
<dbReference type="PANTHER" id="PTHR30024:SF42">
    <property type="entry name" value="ALIPHATIC SULFONATES-BINDING PROTEIN-RELATED"/>
    <property type="match status" value="1"/>
</dbReference>
<feature type="domain" description="SsuA/THI5-like" evidence="1">
    <location>
        <begin position="28"/>
        <end position="159"/>
    </location>
</feature>
<evidence type="ECO:0000313" key="3">
    <source>
        <dbReference type="Proteomes" id="UP000316801"/>
    </source>
</evidence>